<dbReference type="GO" id="GO:0004615">
    <property type="term" value="F:phosphomannomutase activity"/>
    <property type="evidence" value="ECO:0007669"/>
    <property type="project" value="TreeGrafter"/>
</dbReference>
<evidence type="ECO:0000256" key="19">
    <source>
        <dbReference type="SAM" id="MobiDB-lite"/>
    </source>
</evidence>
<dbReference type="Pfam" id="PF05026">
    <property type="entry name" value="DCP2"/>
    <property type="match status" value="1"/>
</dbReference>
<evidence type="ECO:0000256" key="2">
    <source>
        <dbReference type="ARBA" id="ARBA00001936"/>
    </source>
</evidence>
<evidence type="ECO:0000256" key="10">
    <source>
        <dbReference type="ARBA" id="ARBA00022526"/>
    </source>
</evidence>
<dbReference type="EMBL" id="JADCNM010000011">
    <property type="protein sequence ID" value="KAG0461868.1"/>
    <property type="molecule type" value="Genomic_DNA"/>
</dbReference>
<comment type="catalytic activity">
    <reaction evidence="1">
        <text>alpha-D-glucose 1-phosphate = alpha-D-glucose 6-phosphate</text>
        <dbReference type="Rhea" id="RHEA:23536"/>
        <dbReference type="ChEBI" id="CHEBI:58225"/>
        <dbReference type="ChEBI" id="CHEBI:58601"/>
        <dbReference type="EC" id="5.4.2.2"/>
    </reaction>
</comment>
<dbReference type="SMART" id="SM01125">
    <property type="entry name" value="DCP2"/>
    <property type="match status" value="1"/>
</dbReference>
<gene>
    <name evidence="21" type="ORF">HPP92_020344</name>
</gene>
<feature type="domain" description="Nudix hydrolase" evidence="20">
    <location>
        <begin position="571"/>
        <end position="700"/>
    </location>
</feature>
<organism evidence="21 22">
    <name type="scientific">Vanilla planifolia</name>
    <name type="common">Vanilla</name>
    <dbReference type="NCBI Taxonomy" id="51239"/>
    <lineage>
        <taxon>Eukaryota</taxon>
        <taxon>Viridiplantae</taxon>
        <taxon>Streptophyta</taxon>
        <taxon>Embryophyta</taxon>
        <taxon>Tracheophyta</taxon>
        <taxon>Spermatophyta</taxon>
        <taxon>Magnoliopsida</taxon>
        <taxon>Liliopsida</taxon>
        <taxon>Asparagales</taxon>
        <taxon>Orchidaceae</taxon>
        <taxon>Vanilloideae</taxon>
        <taxon>Vanilleae</taxon>
        <taxon>Vanilla</taxon>
    </lineage>
</organism>
<keyword evidence="10" id="KW-0313">Glucose metabolism</keyword>
<dbReference type="CDD" id="cd03672">
    <property type="entry name" value="NUDIX_Dcp2p_Nudt20"/>
    <property type="match status" value="1"/>
</dbReference>
<keyword evidence="9" id="KW-0963">Cytoplasm</keyword>
<dbReference type="EC" id="5.4.2.2" evidence="8"/>
<dbReference type="PANTHER" id="PTHR42946:SF1">
    <property type="entry name" value="PHOSPHOGLUCOMUTASE (ALPHA-D-GLUCOSE-1,6-BISPHOSPHATE-DEPENDENT)"/>
    <property type="match status" value="1"/>
</dbReference>
<evidence type="ECO:0000256" key="3">
    <source>
        <dbReference type="ARBA" id="ARBA00001946"/>
    </source>
</evidence>
<comment type="similarity">
    <text evidence="6">Belongs to the phosphohexose mutase family.</text>
</comment>
<dbReference type="InterPro" id="IPR005845">
    <property type="entry name" value="A-D-PHexomutase_a/b/a-II"/>
</dbReference>
<dbReference type="SUPFAM" id="SSF140586">
    <property type="entry name" value="Dcp2 domain-like"/>
    <property type="match status" value="1"/>
</dbReference>
<dbReference type="OrthoDB" id="1743979at2759"/>
<comment type="similarity">
    <text evidence="5">Belongs to the Nudix hydrolase family. DCP2 subfamily.</text>
</comment>
<comment type="subcellular location">
    <subcellularLocation>
        <location evidence="4">Cytoplasm</location>
    </subcellularLocation>
</comment>
<comment type="cofactor">
    <cofactor evidence="2">
        <name>Mn(2+)</name>
        <dbReference type="ChEBI" id="CHEBI:29035"/>
    </cofactor>
</comment>
<dbReference type="GO" id="GO:0000184">
    <property type="term" value="P:nuclear-transcribed mRNA catabolic process, nonsense-mediated decay"/>
    <property type="evidence" value="ECO:0007669"/>
    <property type="project" value="InterPro"/>
</dbReference>
<feature type="region of interest" description="Disordered" evidence="19">
    <location>
        <begin position="739"/>
        <end position="770"/>
    </location>
</feature>
<dbReference type="InterPro" id="IPR005846">
    <property type="entry name" value="A-D-PHexomutase_a/b/a-III"/>
</dbReference>
<dbReference type="InterPro" id="IPR044099">
    <property type="entry name" value="Dcp2_NUDIX"/>
</dbReference>
<comment type="catalytic activity">
    <reaction evidence="18">
        <text>O-phospho-L-seryl-[protein] + alpha-D-glucose 1-phosphate = alpha-D-glucose 1,6-bisphosphate + L-seryl-[protein]</text>
        <dbReference type="Rhea" id="RHEA:68748"/>
        <dbReference type="Rhea" id="RHEA-COMP:9863"/>
        <dbReference type="Rhea" id="RHEA-COMP:11604"/>
        <dbReference type="ChEBI" id="CHEBI:29999"/>
        <dbReference type="ChEBI" id="CHEBI:58392"/>
        <dbReference type="ChEBI" id="CHEBI:58601"/>
        <dbReference type="ChEBI" id="CHEBI:83421"/>
    </reaction>
</comment>
<evidence type="ECO:0000256" key="12">
    <source>
        <dbReference type="ARBA" id="ARBA00022723"/>
    </source>
</evidence>
<evidence type="ECO:0000256" key="18">
    <source>
        <dbReference type="ARBA" id="ARBA00049409"/>
    </source>
</evidence>
<sequence>MAATPGMTGQNILPYRQYSLLGNRYPRDFCALELRTTHPLLGWKLACSATPISSAVSPSEKVDFLKLQNGSDIRGVAVDGVEGEPVSLTVPASEAIGAAFAAWLIRKKTTTLKPLRVSVGHDSRISAQTLQDAISRGLASAGIDVVHYGLASTPAMFNSTISENEDFLCPVDGSIMITASHLPYNRNGFKFFTNSGGLSKSDIKDILERSAKIYETSHKSLGRSVQDISASIKKIDYMTVYTSELVKAVRKAAGEIEKPLEGFHIIVDAGNGAGGFFAARVLEPLGAITSGSQYLDPNGFFPNHIPNPEDKAAMKAIIEAVLDNKADLGIIFDTDVDRSAAVDSSGSEFNRNKLIALMSAIVLEEHPGTTIITDSVTSDGLTTFIEKKLGGKHHRFKRGYKNVIDEAIRLNSVGEETHLAIETSGHGALKENHWLDDGAYLMVKILNKLASAKTLGSRSGSKILTDLVDGLEESAVAVEVRLKIDQNHADLKGGRFVLNVPKEDLESFERILFLLEQAHWFYEDNSVEQNPSLKSLSFKEFTSLMFNSCAALRPYIDHIDDIYKDFTSYKFRVPVTGAIILDESYERCLLVKGWKAGASWSFPRGKKIKDEEDHTCAVREVLEETGFDVSKLLKLDDYIEVVIGQQRVRLYIITGVKEDTVFAPQTKKEISEISWHRLDELQPAGDEATSRGANGLKLYMVAPFLTALKAWIAAHPPPAGQKSDTSMKGACMWKPKNGSCSGSGSCSSATDHPLPRTGSDPQDADVRPGRSFRNFRFDKSIILETMEAAFSAK</sequence>
<evidence type="ECO:0000256" key="16">
    <source>
        <dbReference type="ARBA" id="ARBA00023277"/>
    </source>
</evidence>
<keyword evidence="14" id="KW-0694">RNA-binding</keyword>
<dbReference type="InterPro" id="IPR005844">
    <property type="entry name" value="A-D-PHexomutase_a/b/a-I"/>
</dbReference>
<dbReference type="Pfam" id="PF02879">
    <property type="entry name" value="PGM_PMM_II"/>
    <property type="match status" value="1"/>
</dbReference>
<evidence type="ECO:0000259" key="20">
    <source>
        <dbReference type="PROSITE" id="PS51462"/>
    </source>
</evidence>
<keyword evidence="11" id="KW-0597">Phosphoprotein</keyword>
<comment type="caution">
    <text evidence="21">The sequence shown here is derived from an EMBL/GenBank/DDBJ whole genome shotgun (WGS) entry which is preliminary data.</text>
</comment>
<dbReference type="PROSITE" id="PS51462">
    <property type="entry name" value="NUDIX"/>
    <property type="match status" value="1"/>
</dbReference>
<dbReference type="InterPro" id="IPR007722">
    <property type="entry name" value="DCP2_BoxA"/>
</dbReference>
<dbReference type="InterPro" id="IPR005841">
    <property type="entry name" value="Alpha-D-phosphohexomutase_SF"/>
</dbReference>
<evidence type="ECO:0000256" key="17">
    <source>
        <dbReference type="ARBA" id="ARBA00049318"/>
    </source>
</evidence>
<dbReference type="PRINTS" id="PR00509">
    <property type="entry name" value="PGMPMM"/>
</dbReference>
<evidence type="ECO:0000313" key="21">
    <source>
        <dbReference type="EMBL" id="KAG0461868.1"/>
    </source>
</evidence>
<evidence type="ECO:0000256" key="13">
    <source>
        <dbReference type="ARBA" id="ARBA00022801"/>
    </source>
</evidence>
<dbReference type="SUPFAM" id="SSF53738">
    <property type="entry name" value="Phosphoglucomutase, first 3 domains"/>
    <property type="match status" value="3"/>
</dbReference>
<dbReference type="FunFam" id="3.40.120.10:FF:000010">
    <property type="entry name" value="phosphomannomutase/phosphoglucomutase isoform X1"/>
    <property type="match status" value="1"/>
</dbReference>
<dbReference type="InterPro" id="IPR015797">
    <property type="entry name" value="NUDIX_hydrolase-like_dom_sf"/>
</dbReference>
<dbReference type="InterPro" id="IPR020084">
    <property type="entry name" value="NUDIX_hydrolase_CS"/>
</dbReference>
<dbReference type="AlphaFoldDB" id="A0A835Q3H6"/>
<comment type="cofactor">
    <cofactor evidence="3">
        <name>Mg(2+)</name>
        <dbReference type="ChEBI" id="CHEBI:18420"/>
    </cofactor>
</comment>
<evidence type="ECO:0000256" key="1">
    <source>
        <dbReference type="ARBA" id="ARBA00000443"/>
    </source>
</evidence>
<feature type="compositionally biased region" description="Low complexity" evidence="19">
    <location>
        <begin position="739"/>
        <end position="748"/>
    </location>
</feature>
<dbReference type="Gene3D" id="1.10.10.1050">
    <property type="entry name" value="Dcp2, box A domain"/>
    <property type="match status" value="1"/>
</dbReference>
<evidence type="ECO:0000256" key="7">
    <source>
        <dbReference type="ARBA" id="ARBA00011245"/>
    </source>
</evidence>
<dbReference type="GO" id="GO:0003723">
    <property type="term" value="F:RNA binding"/>
    <property type="evidence" value="ECO:0007669"/>
    <property type="project" value="UniProtKB-KW"/>
</dbReference>
<dbReference type="GO" id="GO:0004614">
    <property type="term" value="F:phosphoglucomutase activity"/>
    <property type="evidence" value="ECO:0007669"/>
    <property type="project" value="UniProtKB-EC"/>
</dbReference>
<keyword evidence="15" id="KW-0464">Manganese</keyword>
<evidence type="ECO:0000256" key="9">
    <source>
        <dbReference type="ARBA" id="ARBA00022490"/>
    </source>
</evidence>
<evidence type="ECO:0000256" key="15">
    <source>
        <dbReference type="ARBA" id="ARBA00023211"/>
    </source>
</evidence>
<evidence type="ECO:0000256" key="5">
    <source>
        <dbReference type="ARBA" id="ARBA00005279"/>
    </source>
</evidence>
<dbReference type="CDD" id="cd03089">
    <property type="entry name" value="PMM_PGM"/>
    <property type="match status" value="1"/>
</dbReference>
<keyword evidence="12" id="KW-0479">Metal-binding</keyword>
<comment type="subunit">
    <text evidence="7">Monomer.</text>
</comment>
<keyword evidence="16" id="KW-0119">Carbohydrate metabolism</keyword>
<dbReference type="Pfam" id="PF00293">
    <property type="entry name" value="NUDIX"/>
    <property type="match status" value="1"/>
</dbReference>
<reference evidence="21 22" key="1">
    <citation type="journal article" date="2020" name="Nat. Food">
        <title>A phased Vanilla planifolia genome enables genetic improvement of flavour and production.</title>
        <authorList>
            <person name="Hasing T."/>
            <person name="Tang H."/>
            <person name="Brym M."/>
            <person name="Khazi F."/>
            <person name="Huang T."/>
            <person name="Chambers A.H."/>
        </authorList>
    </citation>
    <scope>NUCLEOTIDE SEQUENCE [LARGE SCALE GENOMIC DNA]</scope>
    <source>
        <tissue evidence="21">Leaf</tissue>
    </source>
</reference>
<dbReference type="InterPro" id="IPR050060">
    <property type="entry name" value="Phosphoglucosamine_mutase"/>
</dbReference>
<evidence type="ECO:0000313" key="22">
    <source>
        <dbReference type="Proteomes" id="UP000639772"/>
    </source>
</evidence>
<evidence type="ECO:0000256" key="14">
    <source>
        <dbReference type="ARBA" id="ARBA00022884"/>
    </source>
</evidence>
<dbReference type="InterPro" id="IPR036189">
    <property type="entry name" value="DCP2_BoxA_sf"/>
</dbReference>
<dbReference type="GO" id="GO:0006006">
    <property type="term" value="P:glucose metabolic process"/>
    <property type="evidence" value="ECO:0007669"/>
    <property type="project" value="UniProtKB-KW"/>
</dbReference>
<evidence type="ECO:0000256" key="6">
    <source>
        <dbReference type="ARBA" id="ARBA00010231"/>
    </source>
</evidence>
<proteinExistence type="inferred from homology"/>
<dbReference type="Proteomes" id="UP000639772">
    <property type="component" value="Chromosome 11"/>
</dbReference>
<dbReference type="Gene3D" id="3.40.120.10">
    <property type="entry name" value="Alpha-D-Glucose-1,6-Bisphosphate, subunit A, domain 3"/>
    <property type="match status" value="3"/>
</dbReference>
<evidence type="ECO:0000256" key="8">
    <source>
        <dbReference type="ARBA" id="ARBA00012728"/>
    </source>
</evidence>
<dbReference type="GO" id="GO:0030145">
    <property type="term" value="F:manganese ion binding"/>
    <property type="evidence" value="ECO:0007669"/>
    <property type="project" value="InterPro"/>
</dbReference>
<accession>A0A835Q3H6</accession>
<evidence type="ECO:0000256" key="4">
    <source>
        <dbReference type="ARBA" id="ARBA00004496"/>
    </source>
</evidence>
<dbReference type="FunFam" id="3.40.120.10:FF:000014">
    <property type="entry name" value="Phosphomannomutase/phosphoglucomutase isoform B"/>
    <property type="match status" value="1"/>
</dbReference>
<dbReference type="GO" id="GO:0140933">
    <property type="term" value="F:5'-(N(7)-methylguanosine 5'-triphospho)-[mRNA] hydrolase activity"/>
    <property type="evidence" value="ECO:0007669"/>
    <property type="project" value="InterPro"/>
</dbReference>
<dbReference type="GO" id="GO:0009570">
    <property type="term" value="C:chloroplast stroma"/>
    <property type="evidence" value="ECO:0007669"/>
    <property type="project" value="TreeGrafter"/>
</dbReference>
<comment type="catalytic activity">
    <reaction evidence="17">
        <text>alpha-D-glucose 1,6-bisphosphate + L-seryl-[protein] = O-phospho-L-seryl-[protein] + alpha-D-glucose 6-phosphate</text>
        <dbReference type="Rhea" id="RHEA:68752"/>
        <dbReference type="Rhea" id="RHEA-COMP:9863"/>
        <dbReference type="Rhea" id="RHEA-COMP:11604"/>
        <dbReference type="ChEBI" id="CHEBI:29999"/>
        <dbReference type="ChEBI" id="CHEBI:58225"/>
        <dbReference type="ChEBI" id="CHEBI:58392"/>
        <dbReference type="ChEBI" id="CHEBI:83421"/>
    </reaction>
</comment>
<dbReference type="Pfam" id="PF02878">
    <property type="entry name" value="PGM_PMM_I"/>
    <property type="match status" value="1"/>
</dbReference>
<dbReference type="PANTHER" id="PTHR42946">
    <property type="entry name" value="PHOSPHOHEXOSE MUTASE"/>
    <property type="match status" value="1"/>
</dbReference>
<keyword evidence="13" id="KW-0378">Hydrolase</keyword>
<name>A0A835Q3H6_VANPL</name>
<dbReference type="FunFam" id="3.90.79.10:FF:000003">
    <property type="entry name" value="M7GpppN-mRNA hydrolase isoform 2"/>
    <property type="match status" value="1"/>
</dbReference>
<dbReference type="Pfam" id="PF02880">
    <property type="entry name" value="PGM_PMM_III"/>
    <property type="match status" value="1"/>
</dbReference>
<protein>
    <recommendedName>
        <fullName evidence="8">phosphoglucomutase (alpha-D-glucose-1,6-bisphosphate-dependent)</fullName>
        <ecNumber evidence="8">5.4.2.2</ecNumber>
    </recommendedName>
</protein>
<dbReference type="InterPro" id="IPR016055">
    <property type="entry name" value="A-D-PHexomutase_a/b/a-I/II/III"/>
</dbReference>
<dbReference type="SUPFAM" id="SSF55811">
    <property type="entry name" value="Nudix"/>
    <property type="match status" value="1"/>
</dbReference>
<dbReference type="Gene3D" id="3.90.79.10">
    <property type="entry name" value="Nucleoside Triphosphate Pyrophosphohydrolase"/>
    <property type="match status" value="1"/>
</dbReference>
<dbReference type="GO" id="GO:0000290">
    <property type="term" value="P:deadenylation-dependent decapping of nuclear-transcribed mRNA"/>
    <property type="evidence" value="ECO:0007669"/>
    <property type="project" value="InterPro"/>
</dbReference>
<dbReference type="PROSITE" id="PS00893">
    <property type="entry name" value="NUDIX_BOX"/>
    <property type="match status" value="1"/>
</dbReference>
<dbReference type="FunFam" id="3.40.120.10:FF:000022">
    <property type="entry name" value="phosphomannomutase/phosphoglucomutase isoform X1"/>
    <property type="match status" value="1"/>
</dbReference>
<dbReference type="InterPro" id="IPR000086">
    <property type="entry name" value="NUDIX_hydrolase_dom"/>
</dbReference>
<evidence type="ECO:0000256" key="11">
    <source>
        <dbReference type="ARBA" id="ARBA00022553"/>
    </source>
</evidence>